<dbReference type="SMART" id="SM00855">
    <property type="entry name" value="PGAM"/>
    <property type="match status" value="1"/>
</dbReference>
<dbReference type="InterPro" id="IPR013078">
    <property type="entry name" value="His_Pase_superF_clade-1"/>
</dbReference>
<dbReference type="GO" id="GO:0005737">
    <property type="term" value="C:cytoplasm"/>
    <property type="evidence" value="ECO:0007669"/>
    <property type="project" value="TreeGrafter"/>
</dbReference>
<reference evidence="3 4" key="1">
    <citation type="submission" date="2016-11" db="EMBL/GenBank/DDBJ databases">
        <title>Description of two novel members of the family Erysipelotrichaceae: Ileibacterium lipovorans gen. nov., sp. nov. and Dubosiella newyorkensis, gen. nov., sp. nov.</title>
        <authorList>
            <person name="Cox L.M."/>
            <person name="Sohn J."/>
            <person name="Tyrrell K.L."/>
            <person name="Citron D.M."/>
            <person name="Lawson P.A."/>
            <person name="Patel N.B."/>
            <person name="Iizumi T."/>
            <person name="Perez-Perez G.I."/>
            <person name="Goldstein E.J."/>
            <person name="Blaser M.J."/>
        </authorList>
    </citation>
    <scope>NUCLEOTIDE SEQUENCE [LARGE SCALE GENOMIC DNA]</scope>
    <source>
        <strain evidence="3 4">NYU-BL-A4</strain>
    </source>
</reference>
<dbReference type="PANTHER" id="PTHR48100:SF1">
    <property type="entry name" value="HISTIDINE PHOSPHATASE FAMILY PROTEIN-RELATED"/>
    <property type="match status" value="1"/>
</dbReference>
<evidence type="ECO:0000256" key="1">
    <source>
        <dbReference type="PIRSR" id="PIRSR613078-1"/>
    </source>
</evidence>
<dbReference type="InterPro" id="IPR029033">
    <property type="entry name" value="His_PPase_superfam"/>
</dbReference>
<evidence type="ECO:0008006" key="5">
    <source>
        <dbReference type="Google" id="ProtNLM"/>
    </source>
</evidence>
<evidence type="ECO:0000313" key="3">
    <source>
        <dbReference type="EMBL" id="OLU48031.1"/>
    </source>
</evidence>
<dbReference type="InterPro" id="IPR050275">
    <property type="entry name" value="PGM_Phosphatase"/>
</dbReference>
<protein>
    <recommendedName>
        <fullName evidence="5">Histidine phosphatase family protein</fullName>
    </recommendedName>
</protein>
<dbReference type="CDD" id="cd07067">
    <property type="entry name" value="HP_PGM_like"/>
    <property type="match status" value="1"/>
</dbReference>
<dbReference type="AlphaFoldDB" id="A0A1U7NQW5"/>
<dbReference type="Pfam" id="PF00300">
    <property type="entry name" value="His_Phos_1"/>
    <property type="match status" value="1"/>
</dbReference>
<dbReference type="Gene3D" id="3.40.50.1240">
    <property type="entry name" value="Phosphoglycerate mutase-like"/>
    <property type="match status" value="1"/>
</dbReference>
<feature type="binding site" evidence="2">
    <location>
        <begin position="82"/>
        <end position="85"/>
    </location>
    <ligand>
        <name>substrate</name>
    </ligand>
</feature>
<evidence type="ECO:0000256" key="2">
    <source>
        <dbReference type="PIRSR" id="PIRSR613078-2"/>
    </source>
</evidence>
<dbReference type="GeneID" id="78274353"/>
<dbReference type="EMBL" id="MPKA01000004">
    <property type="protein sequence ID" value="OLU48031.1"/>
    <property type="molecule type" value="Genomic_DNA"/>
</dbReference>
<dbReference type="PIRSF" id="PIRSF000709">
    <property type="entry name" value="6PFK_2-Ptase"/>
    <property type="match status" value="1"/>
</dbReference>
<dbReference type="RefSeq" id="WP_076340280.1">
    <property type="nucleotide sequence ID" value="NZ_CAPDDE010000053.1"/>
</dbReference>
<proteinExistence type="predicted"/>
<dbReference type="GO" id="GO:0016791">
    <property type="term" value="F:phosphatase activity"/>
    <property type="evidence" value="ECO:0007669"/>
    <property type="project" value="TreeGrafter"/>
</dbReference>
<sequence>MTVFYIVCHGETLFSKKGLMQGWCDSPLTNDAIEQTFALSNELKSIHFDGLYTSPSGRALKTASIIGSQIGETPISVEALKEVSYGYLEGESKKNCFVDGKEGMCGFACFSGEDFYTAQHRIIRAMQEIARKHPDQNILIVSHSQVIQLLLGLMDAGYRTMGSPCQLSVPNGSISILKVEENHFELMKSPDLSYRFTSSSC</sequence>
<dbReference type="STRING" id="1862672.BO225_00055"/>
<keyword evidence="4" id="KW-1185">Reference proteome</keyword>
<feature type="binding site" evidence="2">
    <location>
        <position position="93"/>
    </location>
    <ligand>
        <name>substrate</name>
    </ligand>
</feature>
<feature type="active site" description="Tele-phosphohistidine intermediate" evidence="1">
    <location>
        <position position="9"/>
    </location>
</feature>
<organism evidence="3 4">
    <name type="scientific">Dubosiella newyorkensis</name>
    <dbReference type="NCBI Taxonomy" id="1862672"/>
    <lineage>
        <taxon>Bacteria</taxon>
        <taxon>Bacillati</taxon>
        <taxon>Bacillota</taxon>
        <taxon>Erysipelotrichia</taxon>
        <taxon>Erysipelotrichales</taxon>
        <taxon>Erysipelotrichaceae</taxon>
        <taxon>Dubosiella</taxon>
    </lineage>
</organism>
<dbReference type="SUPFAM" id="SSF53254">
    <property type="entry name" value="Phosphoglycerate mutase-like"/>
    <property type="match status" value="1"/>
</dbReference>
<dbReference type="OrthoDB" id="9782128at2"/>
<feature type="binding site" evidence="2">
    <location>
        <position position="58"/>
    </location>
    <ligand>
        <name>substrate</name>
    </ligand>
</feature>
<comment type="caution">
    <text evidence="3">The sequence shown here is derived from an EMBL/GenBank/DDBJ whole genome shotgun (WGS) entry which is preliminary data.</text>
</comment>
<evidence type="ECO:0000313" key="4">
    <source>
        <dbReference type="Proteomes" id="UP000186705"/>
    </source>
</evidence>
<feature type="active site" description="Proton donor/acceptor" evidence="1">
    <location>
        <position position="82"/>
    </location>
</feature>
<dbReference type="PANTHER" id="PTHR48100">
    <property type="entry name" value="BROAD-SPECIFICITY PHOSPHATASE YOR283W-RELATED"/>
    <property type="match status" value="1"/>
</dbReference>
<name>A0A1U7NQW5_9FIRM</name>
<accession>A0A1U7NQW5</accession>
<dbReference type="Proteomes" id="UP000186705">
    <property type="component" value="Unassembled WGS sequence"/>
</dbReference>
<gene>
    <name evidence="3" type="ORF">BO225_00055</name>
</gene>